<feature type="region of interest" description="Disordered" evidence="1">
    <location>
        <begin position="96"/>
        <end position="147"/>
    </location>
</feature>
<evidence type="ECO:0000313" key="3">
    <source>
        <dbReference type="Proteomes" id="UP000807306"/>
    </source>
</evidence>
<dbReference type="EMBL" id="MU157849">
    <property type="protein sequence ID" value="KAF9528941.1"/>
    <property type="molecule type" value="Genomic_DNA"/>
</dbReference>
<sequence>MAGTYNNTQVLEATGNKSEASTMSLSSVSSNSSCSQSLGDNDLFVSLRKADSCATYNPTALYDQTMTLESCFAGSSLKSNKSQTFTYNQSTGKLTPVSCVGGDTSQKANSLPSSMDNSSNSTSTSSSSLPQTTSSSQRRRDSSAASSAQNVTLVFVPNATSQVPSTAARTPLFLAQMWQLPPYWLHLHHQA</sequence>
<keyword evidence="3" id="KW-1185">Reference proteome</keyword>
<proteinExistence type="predicted"/>
<name>A0A9P6EG54_9AGAR</name>
<evidence type="ECO:0000256" key="1">
    <source>
        <dbReference type="SAM" id="MobiDB-lite"/>
    </source>
</evidence>
<protein>
    <submittedName>
        <fullName evidence="2">Uncharacterized protein</fullName>
    </submittedName>
</protein>
<dbReference type="Proteomes" id="UP000807306">
    <property type="component" value="Unassembled WGS sequence"/>
</dbReference>
<reference evidence="2" key="1">
    <citation type="submission" date="2020-11" db="EMBL/GenBank/DDBJ databases">
        <authorList>
            <consortium name="DOE Joint Genome Institute"/>
            <person name="Ahrendt S."/>
            <person name="Riley R."/>
            <person name="Andreopoulos W."/>
            <person name="Labutti K."/>
            <person name="Pangilinan J."/>
            <person name="Ruiz-Duenas F.J."/>
            <person name="Barrasa J.M."/>
            <person name="Sanchez-Garcia M."/>
            <person name="Camarero S."/>
            <person name="Miyauchi S."/>
            <person name="Serrano A."/>
            <person name="Linde D."/>
            <person name="Babiker R."/>
            <person name="Drula E."/>
            <person name="Ayuso-Fernandez I."/>
            <person name="Pacheco R."/>
            <person name="Padilla G."/>
            <person name="Ferreira P."/>
            <person name="Barriuso J."/>
            <person name="Kellner H."/>
            <person name="Castanera R."/>
            <person name="Alfaro M."/>
            <person name="Ramirez L."/>
            <person name="Pisabarro A.G."/>
            <person name="Kuo A."/>
            <person name="Tritt A."/>
            <person name="Lipzen A."/>
            <person name="He G."/>
            <person name="Yan M."/>
            <person name="Ng V."/>
            <person name="Cullen D."/>
            <person name="Martin F."/>
            <person name="Rosso M.-N."/>
            <person name="Henrissat B."/>
            <person name="Hibbett D."/>
            <person name="Martinez A.T."/>
            <person name="Grigoriev I.V."/>
        </authorList>
    </citation>
    <scope>NUCLEOTIDE SEQUENCE</scope>
    <source>
        <strain evidence="2">CBS 506.95</strain>
    </source>
</reference>
<dbReference type="AlphaFoldDB" id="A0A9P6EG54"/>
<evidence type="ECO:0000313" key="2">
    <source>
        <dbReference type="EMBL" id="KAF9528941.1"/>
    </source>
</evidence>
<accession>A0A9P6EG54</accession>
<feature type="compositionally biased region" description="Low complexity" evidence="1">
    <location>
        <begin position="108"/>
        <end position="136"/>
    </location>
</feature>
<comment type="caution">
    <text evidence="2">The sequence shown here is derived from an EMBL/GenBank/DDBJ whole genome shotgun (WGS) entry which is preliminary data.</text>
</comment>
<organism evidence="2 3">
    <name type="scientific">Crepidotus variabilis</name>
    <dbReference type="NCBI Taxonomy" id="179855"/>
    <lineage>
        <taxon>Eukaryota</taxon>
        <taxon>Fungi</taxon>
        <taxon>Dikarya</taxon>
        <taxon>Basidiomycota</taxon>
        <taxon>Agaricomycotina</taxon>
        <taxon>Agaricomycetes</taxon>
        <taxon>Agaricomycetidae</taxon>
        <taxon>Agaricales</taxon>
        <taxon>Agaricineae</taxon>
        <taxon>Crepidotaceae</taxon>
        <taxon>Crepidotus</taxon>
    </lineage>
</organism>
<gene>
    <name evidence="2" type="ORF">CPB83DRAFT_853469</name>
</gene>